<dbReference type="RefSeq" id="WP_111866105.1">
    <property type="nucleotide sequence ID" value="NZ_QLYX01000004.1"/>
</dbReference>
<proteinExistence type="predicted"/>
<dbReference type="Proteomes" id="UP000251891">
    <property type="component" value="Unassembled WGS sequence"/>
</dbReference>
<dbReference type="OrthoDB" id="3480356at2"/>
<evidence type="ECO:0000313" key="2">
    <source>
        <dbReference type="Proteomes" id="UP000251891"/>
    </source>
</evidence>
<accession>A0A365H8M0</accession>
<protein>
    <submittedName>
        <fullName evidence="1">Uncharacterized protein</fullName>
    </submittedName>
</protein>
<comment type="caution">
    <text evidence="1">The sequence shown here is derived from an EMBL/GenBank/DDBJ whole genome shotgun (WGS) entry which is preliminary data.</text>
</comment>
<name>A0A365H8M0_9ACTN</name>
<dbReference type="EMBL" id="QLYX01000004">
    <property type="protein sequence ID" value="RAY15362.1"/>
    <property type="molecule type" value="Genomic_DNA"/>
</dbReference>
<organism evidence="1 2">
    <name type="scientific">Actinomadura craniellae</name>
    <dbReference type="NCBI Taxonomy" id="2231787"/>
    <lineage>
        <taxon>Bacteria</taxon>
        <taxon>Bacillati</taxon>
        <taxon>Actinomycetota</taxon>
        <taxon>Actinomycetes</taxon>
        <taxon>Streptosporangiales</taxon>
        <taxon>Thermomonosporaceae</taxon>
        <taxon>Actinomadura</taxon>
    </lineage>
</organism>
<gene>
    <name evidence="1" type="ORF">DPM19_11715</name>
</gene>
<evidence type="ECO:0000313" key="1">
    <source>
        <dbReference type="EMBL" id="RAY15362.1"/>
    </source>
</evidence>
<reference evidence="1 2" key="1">
    <citation type="submission" date="2018-06" db="EMBL/GenBank/DDBJ databases">
        <title>Actinomadura craniellae sp. nov. isolated from marine sponge Craniella sp.</title>
        <authorList>
            <person name="Li L."/>
            <person name="Xu Q.H."/>
            <person name="Lin H.W."/>
            <person name="Lu Y.H."/>
        </authorList>
    </citation>
    <scope>NUCLEOTIDE SEQUENCE [LARGE SCALE GENOMIC DNA]</scope>
    <source>
        <strain evidence="1 2">LHW63021</strain>
    </source>
</reference>
<dbReference type="AlphaFoldDB" id="A0A365H8M0"/>
<sequence length="86" mass="9059">MSTPVRRAFDPPLLFTWDVLGDHQGAAGVTDDEDQARARLAEALAGAPAGTRGVVRQARLGAFPDGYRYGSPVAAAETTDEGVTWS</sequence>
<keyword evidence="2" id="KW-1185">Reference proteome</keyword>